<dbReference type="Pfam" id="PF05593">
    <property type="entry name" value="RHS_repeat"/>
    <property type="match status" value="1"/>
</dbReference>
<feature type="compositionally biased region" description="Pro residues" evidence="1">
    <location>
        <begin position="1682"/>
        <end position="1696"/>
    </location>
</feature>
<evidence type="ECO:0000313" key="4">
    <source>
        <dbReference type="Proteomes" id="UP001501490"/>
    </source>
</evidence>
<dbReference type="InterPro" id="IPR006311">
    <property type="entry name" value="TAT_signal"/>
</dbReference>
<dbReference type="PANTHER" id="PTHR32305:SF15">
    <property type="entry name" value="PROTEIN RHSA-RELATED"/>
    <property type="match status" value="1"/>
</dbReference>
<feature type="region of interest" description="Disordered" evidence="1">
    <location>
        <begin position="703"/>
        <end position="730"/>
    </location>
</feature>
<feature type="region of interest" description="Disordered" evidence="1">
    <location>
        <begin position="653"/>
        <end position="676"/>
    </location>
</feature>
<feature type="compositionally biased region" description="Polar residues" evidence="1">
    <location>
        <begin position="710"/>
        <end position="721"/>
    </location>
</feature>
<proteinExistence type="predicted"/>
<feature type="region of interest" description="Disordered" evidence="1">
    <location>
        <begin position="1614"/>
        <end position="1653"/>
    </location>
</feature>
<evidence type="ECO:0000256" key="2">
    <source>
        <dbReference type="SAM" id="Phobius"/>
    </source>
</evidence>
<keyword evidence="4" id="KW-1185">Reference proteome</keyword>
<dbReference type="InterPro" id="IPR022385">
    <property type="entry name" value="Rhs_assc_core"/>
</dbReference>
<dbReference type="Gene3D" id="2.180.10.10">
    <property type="entry name" value="RHS repeat-associated core"/>
    <property type="match status" value="2"/>
</dbReference>
<dbReference type="InterPro" id="IPR031325">
    <property type="entry name" value="RHS_repeat"/>
</dbReference>
<dbReference type="NCBIfam" id="TIGR03696">
    <property type="entry name" value="Rhs_assc_core"/>
    <property type="match status" value="1"/>
</dbReference>
<keyword evidence="2" id="KW-0472">Membrane</keyword>
<feature type="compositionally biased region" description="Polar residues" evidence="1">
    <location>
        <begin position="1210"/>
        <end position="1222"/>
    </location>
</feature>
<feature type="region of interest" description="Disordered" evidence="1">
    <location>
        <begin position="451"/>
        <end position="470"/>
    </location>
</feature>
<dbReference type="Proteomes" id="UP001501490">
    <property type="component" value="Unassembled WGS sequence"/>
</dbReference>
<feature type="region of interest" description="Disordered" evidence="1">
    <location>
        <begin position="569"/>
        <end position="594"/>
    </location>
</feature>
<gene>
    <name evidence="3" type="ORF">GCM10022236_11290</name>
</gene>
<reference evidence="4" key="1">
    <citation type="journal article" date="2019" name="Int. J. Syst. Evol. Microbiol.">
        <title>The Global Catalogue of Microorganisms (GCM) 10K type strain sequencing project: providing services to taxonomists for standard genome sequencing and annotation.</title>
        <authorList>
            <consortium name="The Broad Institute Genomics Platform"/>
            <consortium name="The Broad Institute Genome Sequencing Center for Infectious Disease"/>
            <person name="Wu L."/>
            <person name="Ma J."/>
        </authorList>
    </citation>
    <scope>NUCLEOTIDE SEQUENCE [LARGE SCALE GENOMIC DNA]</scope>
    <source>
        <strain evidence="4">JCM 16929</strain>
    </source>
</reference>
<feature type="compositionally biased region" description="Basic and acidic residues" evidence="1">
    <location>
        <begin position="1624"/>
        <end position="1634"/>
    </location>
</feature>
<feature type="region of interest" description="Disordered" evidence="1">
    <location>
        <begin position="1678"/>
        <end position="1697"/>
    </location>
</feature>
<protein>
    <recommendedName>
        <fullName evidence="5">RHS repeat-associated core domain-containing protein</fullName>
    </recommendedName>
</protein>
<feature type="region of interest" description="Disordered" evidence="1">
    <location>
        <begin position="1200"/>
        <end position="1226"/>
    </location>
</feature>
<accession>A0ABP6ZIY3</accession>
<evidence type="ECO:0008006" key="5">
    <source>
        <dbReference type="Google" id="ProtNLM"/>
    </source>
</evidence>
<evidence type="ECO:0000256" key="1">
    <source>
        <dbReference type="SAM" id="MobiDB-lite"/>
    </source>
</evidence>
<feature type="region of interest" description="Disordered" evidence="1">
    <location>
        <begin position="1724"/>
        <end position="1745"/>
    </location>
</feature>
<organism evidence="3 4">
    <name type="scientific">Microlunatus ginsengisoli</name>
    <dbReference type="NCBI Taxonomy" id="363863"/>
    <lineage>
        <taxon>Bacteria</taxon>
        <taxon>Bacillati</taxon>
        <taxon>Actinomycetota</taxon>
        <taxon>Actinomycetes</taxon>
        <taxon>Propionibacteriales</taxon>
        <taxon>Propionibacteriaceae</taxon>
        <taxon>Microlunatus</taxon>
    </lineage>
</organism>
<dbReference type="RefSeq" id="WP_344802237.1">
    <property type="nucleotide sequence ID" value="NZ_BAABAB010000007.1"/>
</dbReference>
<dbReference type="InterPro" id="IPR006530">
    <property type="entry name" value="YD"/>
</dbReference>
<dbReference type="EMBL" id="BAABAB010000007">
    <property type="protein sequence ID" value="GAA3611298.1"/>
    <property type="molecule type" value="Genomic_DNA"/>
</dbReference>
<sequence>MSSPQPARTHRRTLAGVVAAVALALLAVYLVTPPPRASAATTAPVGSLSLGTGLSGRVDPRTGEFSVSVPVADIRGIGDAGIAFSLSWQQARATASIDRSGWGAGWSLSTSFVNTNGQKRVYPASGGSYLLDPTTPSGLADYKLADLVFTQLQTAQTLRARAGAPAVAYWYTLAYDDGRTDYFDVNGNLVARADRFGNRTDIAWQSPVSGQWRPLSIVDSYGLSTTFRYPTQSQIQVISPERSDGVTSVTTIDRSSANGVQTLKVTDPVGNVTTFDATAVKDAPKPLLTTVTAATGAKTRIGYQEPAYEKGLIAVDTVMVTDGANNQLSPTQRFDLDPALPATNDHGLPSANNRHNYTGYPNHLPANGKDTLFSSGDASYYYSAGLTTGATTTVSTYDALHRLVQRTVGVAPPGSQQPILAQTQTMTYPVAVTFPNQLPANWARTKTASLTSSAATSSKGLTPSPAPRTTTVATQYDDHGRVTSATDETGAVTVTGYGPYGLIQKQTTTGADGSVAQTDNTFTGSGTALSIGTTTTSVGQPGHPPTARQTVSYTYDGTGQVASRTLAWAPGAGPDPGDGRGGGPDSMVTTFSRTLSSDAKTVTLTTTTGAGTGDAQHNTAVIDTVSGKPVGHFDAADRKTSFGYDAIGRQVSTTTPGGLTTTTAYTPTQTTVSGPDGRITRSTVDLLGRTVSVTDNVRNRAFTTDPGARTLSSTSYSADGSTATATDQAGRTTTTTVDAFGRVVSKVGAGGVTQLSSYDDGAAHTSTSAVVPDGAGAATSSMVTSYDDRGRAIGTDTSFAAGSAVAKTLALPADQNAATAYNGIGQPTTTTGGDLELTTDHSGPGGLAVSSTATPQATGDFPGAAITASTVRSLSGDAISRTLHQGSDVSTAVAVSYDATGEVVAATDPAGRVTHYTYTADGQPATKTSPSGAVTTRTYDPVSGLLAKIVVTAPGKATRTISYTRVPAGQPGAGQVKTVTDGTATISYGYDVDGHRTSVGYPDGTATSAAYNDKGQLVSSTDITGAVTSYVYNPGDGTMASATQKRGSALLASVSYGYDAMDRVQTVKRGNGVVTTNTYTADNRLAVQSTTDSANKVLESHAYSYDDHGNVDTRVDTIAPGGGNAVPGGPLTWTTRYSYDAYNRLTGSAVYPGSFGSDGSPTAPAATQTAYTLDVAGDVTATKTTTRTAGIRPIISTSTTSNTIDASGRLTGQRTGSQTAGQTFDDDGHVLTSLTGLTTSYTADGTPATLSRPDGTTIGYTRWPDGTLRSATTKAPDGSTSTVSYHYGVDGALLNDSTSDTGTAAGTSTTASYLISTGREARTLVAGAAASGGVSGAAAAPTTTGPGAGYYLRDRHNSVTAVVDSTGAITAGYGYTDYGAPARADGRRISVGVLDGGRTNPFGYAGAAVQGPITDVALNLIRYADRSYNPVTGRFTGPDPVDAHNLYQGFRTNPIVYSDLSGHDPIIDAVMDGLFAVIFVATAILTIVTGLAPVLGAIAAAGYGAIAEVTGAVVANAVVSTLAVAANLTGAATSAALAIDDDRILATGKGYFDTDQRSMVSLVNTAASVLAGGAGAVQGATASSVAALEDATAAAKQAQAARASTTVNDLAIDATNNTQVVPDEANRASVHGDDPVDPPGANQGDGGGQIVPRTEQNQADPLRQPDNANQQRQDPDLLVPAQLPPLPELPAAPPPDYFEHIYPEVTLELPADRPLLRQTAVNGANEAQEQVRTNTTRTEVNDPPGVPADLILTGDAVPATLTNEPGIGTGLVNMTNDNVLVTRTDN</sequence>
<name>A0ABP6ZIY3_9ACTN</name>
<dbReference type="NCBIfam" id="TIGR01643">
    <property type="entry name" value="YD_repeat_2x"/>
    <property type="match status" value="2"/>
</dbReference>
<dbReference type="InterPro" id="IPR050708">
    <property type="entry name" value="T6SS_VgrG/RHS"/>
</dbReference>
<feature type="compositionally biased region" description="Low complexity" evidence="1">
    <location>
        <begin position="653"/>
        <end position="671"/>
    </location>
</feature>
<keyword evidence="2" id="KW-0812">Transmembrane</keyword>
<feature type="compositionally biased region" description="Gly residues" evidence="1">
    <location>
        <begin position="574"/>
        <end position="584"/>
    </location>
</feature>
<feature type="compositionally biased region" description="Low complexity" evidence="1">
    <location>
        <begin position="451"/>
        <end position="462"/>
    </location>
</feature>
<evidence type="ECO:0000313" key="3">
    <source>
        <dbReference type="EMBL" id="GAA3611298.1"/>
    </source>
</evidence>
<comment type="caution">
    <text evidence="3">The sequence shown here is derived from an EMBL/GenBank/DDBJ whole genome shotgun (WGS) entry which is preliminary data.</text>
</comment>
<feature type="compositionally biased region" description="Polar residues" evidence="1">
    <location>
        <begin position="1724"/>
        <end position="1738"/>
    </location>
</feature>
<feature type="transmembrane region" description="Helical" evidence="2">
    <location>
        <begin position="1513"/>
        <end position="1539"/>
    </location>
</feature>
<dbReference type="PROSITE" id="PS51318">
    <property type="entry name" value="TAT"/>
    <property type="match status" value="1"/>
</dbReference>
<feature type="transmembrane region" description="Helical" evidence="2">
    <location>
        <begin position="1474"/>
        <end position="1501"/>
    </location>
</feature>
<dbReference type="PANTHER" id="PTHR32305">
    <property type="match status" value="1"/>
</dbReference>
<keyword evidence="2" id="KW-1133">Transmembrane helix</keyword>